<evidence type="ECO:0000313" key="10">
    <source>
        <dbReference type="Proteomes" id="UP001596039"/>
    </source>
</evidence>
<dbReference type="EMBL" id="JBHSMG010000005">
    <property type="protein sequence ID" value="MFC5503462.1"/>
    <property type="molecule type" value="Genomic_DNA"/>
</dbReference>
<dbReference type="InterPro" id="IPR013324">
    <property type="entry name" value="RNA_pol_sigma_r3/r4-like"/>
</dbReference>
<protein>
    <submittedName>
        <fullName evidence="9">Sigma-70 family RNA polymerase sigma factor</fullName>
    </submittedName>
</protein>
<keyword evidence="6" id="KW-0472">Membrane</keyword>
<comment type="caution">
    <text evidence="9">The sequence shown here is derived from an EMBL/GenBank/DDBJ whole genome shotgun (WGS) entry which is preliminary data.</text>
</comment>
<keyword evidence="3" id="KW-0731">Sigma factor</keyword>
<dbReference type="Pfam" id="PF04542">
    <property type="entry name" value="Sigma70_r2"/>
    <property type="match status" value="1"/>
</dbReference>
<dbReference type="Gene3D" id="1.10.1740.10">
    <property type="match status" value="1"/>
</dbReference>
<proteinExistence type="inferred from homology"/>
<dbReference type="Gene3D" id="1.10.10.10">
    <property type="entry name" value="Winged helix-like DNA-binding domain superfamily/Winged helix DNA-binding domain"/>
    <property type="match status" value="1"/>
</dbReference>
<dbReference type="RefSeq" id="WP_386741172.1">
    <property type="nucleotide sequence ID" value="NZ_JBHSMG010000005.1"/>
</dbReference>
<keyword evidence="2" id="KW-0805">Transcription regulation</keyword>
<dbReference type="SUPFAM" id="SSF88946">
    <property type="entry name" value="Sigma2 domain of RNA polymerase sigma factors"/>
    <property type="match status" value="1"/>
</dbReference>
<sequence>MSSQVSKLTTSDTELIESARSGDTGAFAELWRRHYRSAARVARQFTSSIDADDLVSEAYARIFQRVLAGGGPTGAFRPYLYTTIRNLASTWGAASRDVQVDMIDEFEDERIPDDPASWALDRTLTARAFRSLPDRWQTVLWYTEVEGMDPHEVAPLMGLTANGVAALSYRAREGLRSAWLQAHISNAGTSADCRWAMSRFGDRTRKSLTARESDRIEAHLLGCTKCQVISEEVDEVGSHLAMVMLPLLLGGVAGGAVLASLAHPAAALAAEAVPALPATVHAVVTGGALAAPALAAPVLGGLALGAASGTGALVGSLAVIAVIGGSVALGVGAAGSPVATPQPNATQAVIAAPLPSVRTTGAPALPTPTPTPGSALGGVGQTVGTTVDGVGSAVNGVLGGATGLVNNVTAPILGGVTGGAPAVTATVDLNLAGSGTPGATVSASVAGAVYTTVVASDGHWSLAISGLPQGTSSATVTQNTSLLGSLLGLLGLTPLSVNLNSLGLSLTLFDK</sequence>
<keyword evidence="10" id="KW-1185">Reference proteome</keyword>
<keyword evidence="5" id="KW-0804">Transcription</keyword>
<evidence type="ECO:0000313" key="9">
    <source>
        <dbReference type="EMBL" id="MFC5503462.1"/>
    </source>
</evidence>
<evidence type="ECO:0000256" key="1">
    <source>
        <dbReference type="ARBA" id="ARBA00010641"/>
    </source>
</evidence>
<dbReference type="InterPro" id="IPR007627">
    <property type="entry name" value="RNA_pol_sigma70_r2"/>
</dbReference>
<gene>
    <name evidence="9" type="ORF">ACFPJ4_14530</name>
</gene>
<feature type="domain" description="Putative zinc-finger" evidence="8">
    <location>
        <begin position="193"/>
        <end position="227"/>
    </location>
</feature>
<dbReference type="NCBIfam" id="TIGR02937">
    <property type="entry name" value="sigma70-ECF"/>
    <property type="match status" value="1"/>
</dbReference>
<comment type="similarity">
    <text evidence="1">Belongs to the sigma-70 factor family. ECF subfamily.</text>
</comment>
<dbReference type="InterPro" id="IPR027383">
    <property type="entry name" value="Znf_put"/>
</dbReference>
<organism evidence="9 10">
    <name type="scientific">Lysinimonas soli</name>
    <dbReference type="NCBI Taxonomy" id="1074233"/>
    <lineage>
        <taxon>Bacteria</taxon>
        <taxon>Bacillati</taxon>
        <taxon>Actinomycetota</taxon>
        <taxon>Actinomycetes</taxon>
        <taxon>Micrococcales</taxon>
        <taxon>Microbacteriaceae</taxon>
        <taxon>Lysinimonas</taxon>
    </lineage>
</organism>
<dbReference type="InterPro" id="IPR014284">
    <property type="entry name" value="RNA_pol_sigma-70_dom"/>
</dbReference>
<dbReference type="InterPro" id="IPR013783">
    <property type="entry name" value="Ig-like_fold"/>
</dbReference>
<evidence type="ECO:0000259" key="8">
    <source>
        <dbReference type="Pfam" id="PF13490"/>
    </source>
</evidence>
<dbReference type="Proteomes" id="UP001596039">
    <property type="component" value="Unassembled WGS sequence"/>
</dbReference>
<dbReference type="InterPro" id="IPR039425">
    <property type="entry name" value="RNA_pol_sigma-70-like"/>
</dbReference>
<dbReference type="SUPFAM" id="SSF88659">
    <property type="entry name" value="Sigma3 and sigma4 domains of RNA polymerase sigma factors"/>
    <property type="match status" value="1"/>
</dbReference>
<evidence type="ECO:0000256" key="5">
    <source>
        <dbReference type="ARBA" id="ARBA00023163"/>
    </source>
</evidence>
<dbReference type="PANTHER" id="PTHR43133:SF8">
    <property type="entry name" value="RNA POLYMERASE SIGMA FACTOR HI_1459-RELATED"/>
    <property type="match status" value="1"/>
</dbReference>
<feature type="transmembrane region" description="Helical" evidence="6">
    <location>
        <begin position="240"/>
        <end position="262"/>
    </location>
</feature>
<evidence type="ECO:0000256" key="4">
    <source>
        <dbReference type="ARBA" id="ARBA00023125"/>
    </source>
</evidence>
<accession>A0ABW0NW17</accession>
<dbReference type="InterPro" id="IPR036388">
    <property type="entry name" value="WH-like_DNA-bd_sf"/>
</dbReference>
<evidence type="ECO:0000259" key="7">
    <source>
        <dbReference type="Pfam" id="PF04542"/>
    </source>
</evidence>
<reference evidence="10" key="1">
    <citation type="journal article" date="2019" name="Int. J. Syst. Evol. Microbiol.">
        <title>The Global Catalogue of Microorganisms (GCM) 10K type strain sequencing project: providing services to taxonomists for standard genome sequencing and annotation.</title>
        <authorList>
            <consortium name="The Broad Institute Genomics Platform"/>
            <consortium name="The Broad Institute Genome Sequencing Center for Infectious Disease"/>
            <person name="Wu L."/>
            <person name="Ma J."/>
        </authorList>
    </citation>
    <scope>NUCLEOTIDE SEQUENCE [LARGE SCALE GENOMIC DNA]</scope>
    <source>
        <strain evidence="10">CGMCC 4.6997</strain>
    </source>
</reference>
<name>A0ABW0NW17_9MICO</name>
<feature type="transmembrane region" description="Helical" evidence="6">
    <location>
        <begin position="282"/>
        <end position="304"/>
    </location>
</feature>
<evidence type="ECO:0000256" key="2">
    <source>
        <dbReference type="ARBA" id="ARBA00023015"/>
    </source>
</evidence>
<dbReference type="Pfam" id="PF13490">
    <property type="entry name" value="zf-HC2"/>
    <property type="match status" value="1"/>
</dbReference>
<keyword evidence="6" id="KW-0812">Transmembrane</keyword>
<evidence type="ECO:0000256" key="6">
    <source>
        <dbReference type="SAM" id="Phobius"/>
    </source>
</evidence>
<dbReference type="Gene3D" id="2.60.40.10">
    <property type="entry name" value="Immunoglobulins"/>
    <property type="match status" value="1"/>
</dbReference>
<feature type="domain" description="RNA polymerase sigma-70 region 2" evidence="7">
    <location>
        <begin position="30"/>
        <end position="88"/>
    </location>
</feature>
<keyword evidence="6" id="KW-1133">Transmembrane helix</keyword>
<dbReference type="InterPro" id="IPR013325">
    <property type="entry name" value="RNA_pol_sigma_r2"/>
</dbReference>
<feature type="transmembrane region" description="Helical" evidence="6">
    <location>
        <begin position="311"/>
        <end position="334"/>
    </location>
</feature>
<keyword evidence="4" id="KW-0238">DNA-binding</keyword>
<dbReference type="PANTHER" id="PTHR43133">
    <property type="entry name" value="RNA POLYMERASE ECF-TYPE SIGMA FACTO"/>
    <property type="match status" value="1"/>
</dbReference>
<evidence type="ECO:0000256" key="3">
    <source>
        <dbReference type="ARBA" id="ARBA00023082"/>
    </source>
</evidence>